<evidence type="ECO:0000256" key="4">
    <source>
        <dbReference type="ARBA" id="ARBA00022729"/>
    </source>
</evidence>
<accession>A0A1D2YWG4</accession>
<keyword evidence="10" id="KW-1185">Reference proteome</keyword>
<dbReference type="GO" id="GO:1904680">
    <property type="term" value="F:peptide transmembrane transporter activity"/>
    <property type="evidence" value="ECO:0007669"/>
    <property type="project" value="TreeGrafter"/>
</dbReference>
<dbReference type="STRING" id="337097.BHF71_06475"/>
<dbReference type="GO" id="GO:0043190">
    <property type="term" value="C:ATP-binding cassette (ABC) transporter complex"/>
    <property type="evidence" value="ECO:0007669"/>
    <property type="project" value="InterPro"/>
</dbReference>
<proteinExistence type="inferred from homology"/>
<evidence type="ECO:0000259" key="8">
    <source>
        <dbReference type="Pfam" id="PF00496"/>
    </source>
</evidence>
<dbReference type="GO" id="GO:0030288">
    <property type="term" value="C:outer membrane-bounded periplasmic space"/>
    <property type="evidence" value="ECO:0007669"/>
    <property type="project" value="UniProtKB-ARBA"/>
</dbReference>
<comment type="similarity">
    <text evidence="2">Belongs to the bacterial solute-binding protein 5 family.</text>
</comment>
<evidence type="ECO:0000256" key="5">
    <source>
        <dbReference type="ARBA" id="ARBA00022856"/>
    </source>
</evidence>
<dbReference type="PROSITE" id="PS51257">
    <property type="entry name" value="PROKAR_LIPOPROTEIN"/>
    <property type="match status" value="1"/>
</dbReference>
<dbReference type="Gene3D" id="3.10.105.10">
    <property type="entry name" value="Dipeptide-binding Protein, Domain 3"/>
    <property type="match status" value="1"/>
</dbReference>
<dbReference type="Proteomes" id="UP000243739">
    <property type="component" value="Unassembled WGS sequence"/>
</dbReference>
<gene>
    <name evidence="9" type="ORF">BHF71_06475</name>
</gene>
<evidence type="ECO:0000256" key="2">
    <source>
        <dbReference type="ARBA" id="ARBA00005695"/>
    </source>
</evidence>
<dbReference type="Gene3D" id="3.90.76.10">
    <property type="entry name" value="Dipeptide-binding Protein, Domain 1"/>
    <property type="match status" value="1"/>
</dbReference>
<keyword evidence="5" id="KW-0571">Peptide transport</keyword>
<evidence type="ECO:0000313" key="9">
    <source>
        <dbReference type="EMBL" id="OEG00085.1"/>
    </source>
</evidence>
<dbReference type="InterPro" id="IPR039424">
    <property type="entry name" value="SBP_5"/>
</dbReference>
<evidence type="ECO:0000313" key="10">
    <source>
        <dbReference type="Proteomes" id="UP000243739"/>
    </source>
</evidence>
<comment type="caution">
    <text evidence="9">The sequence shown here is derived from an EMBL/GenBank/DDBJ whole genome shotgun (WGS) entry which is preliminary data.</text>
</comment>
<feature type="domain" description="Solute-binding protein family 5" evidence="8">
    <location>
        <begin position="85"/>
        <end position="460"/>
    </location>
</feature>
<dbReference type="RefSeq" id="WP_069656057.1">
    <property type="nucleotide sequence ID" value="NZ_MIJF01000008.1"/>
</dbReference>
<dbReference type="PANTHER" id="PTHR30290:SF79">
    <property type="entry name" value="DIPEPTIDE-BINDING PROTEIN DPPE"/>
    <property type="match status" value="1"/>
</dbReference>
<dbReference type="GO" id="GO:0015833">
    <property type="term" value="P:peptide transport"/>
    <property type="evidence" value="ECO:0007669"/>
    <property type="project" value="UniProtKB-KW"/>
</dbReference>
<dbReference type="SUPFAM" id="SSF53850">
    <property type="entry name" value="Periplasmic binding protein-like II"/>
    <property type="match status" value="1"/>
</dbReference>
<dbReference type="Gene3D" id="3.40.190.10">
    <property type="entry name" value="Periplasmic binding protein-like II"/>
    <property type="match status" value="1"/>
</dbReference>
<dbReference type="InterPro" id="IPR030678">
    <property type="entry name" value="Peptide/Ni-bd"/>
</dbReference>
<organism evidence="9 10">
    <name type="scientific">Vulcanibacillus modesticaldus</name>
    <dbReference type="NCBI Taxonomy" id="337097"/>
    <lineage>
        <taxon>Bacteria</taxon>
        <taxon>Bacillati</taxon>
        <taxon>Bacillota</taxon>
        <taxon>Bacilli</taxon>
        <taxon>Bacillales</taxon>
        <taxon>Bacillaceae</taxon>
        <taxon>Vulcanibacillus</taxon>
    </lineage>
</organism>
<keyword evidence="4" id="KW-0732">Signal</keyword>
<evidence type="ECO:0000256" key="3">
    <source>
        <dbReference type="ARBA" id="ARBA00022448"/>
    </source>
</evidence>
<dbReference type="EMBL" id="MIJF01000008">
    <property type="protein sequence ID" value="OEG00085.1"/>
    <property type="molecule type" value="Genomic_DNA"/>
</dbReference>
<keyword evidence="6" id="KW-0564">Palmitate</keyword>
<dbReference type="PIRSF" id="PIRSF002741">
    <property type="entry name" value="MppA"/>
    <property type="match status" value="1"/>
</dbReference>
<sequence>MRKTSKWLLLILTIIVASSITLVACGSGTSEDEATEQVLRLNARTEPPSLDPATASDSTSFEILRVLMEGLVRLDKDGKVQQGSGMAESWEISDDQLTYTFYIKDNVFWSNGDPVTAQDFEYAWKRVLNPDTAADYAYQLYYLKNGEAYNNGEATADEVGVKALDDKTLEVVLEAPTPYFLQLTAFGTLYPVNKNVVESNPDWAADASTYVSNGPFTLETWEHDSEVIVKKNEDYWNKDAVKLSEISWVMVNDSNTAYQLFLNNEIDIDSAPQELTYELIQKGEATSTPILGTYMYVFNTQDEIFKNKNIRKAFSIAIDRDAIVNQVTKGGQIPAYGFVPPGSSPDMGVDFREYNGNLIPDVSEAKKYLELGLKELGLTELPTVTISYNTSEGHKKIAEAIQAMWKQNLGVDVELTNQEWKVFLETLNSGDYQIGRHGWLGDYMDPMTFLDMYVTGGRNNSPKYSNPEYDALIEKAKSTADQKVRLEALSKAEKILLDDMAVAPIYFYTRVYIQQDYVKGVVRHGDGATDYTWAYIEK</sequence>
<protein>
    <recommendedName>
        <fullName evidence="8">Solute-binding protein family 5 domain-containing protein</fullName>
    </recommendedName>
</protein>
<dbReference type="InterPro" id="IPR000914">
    <property type="entry name" value="SBP_5_dom"/>
</dbReference>
<keyword evidence="5" id="KW-0653">Protein transport</keyword>
<reference evidence="9 10" key="1">
    <citation type="submission" date="2016-09" db="EMBL/GenBank/DDBJ databases">
        <title>Draft genome sequence for the type strain of Vulcanibacillus modesticaldus BR, a strictly anaerobic, moderately thermophilic, and nitrate-reducing bacterium from deep sea-hydrothermal vents of the Mid-Atlantic Ridge.</title>
        <authorList>
            <person name="Abin C.A."/>
            <person name="Hollibaugh J.T."/>
        </authorList>
    </citation>
    <scope>NUCLEOTIDE SEQUENCE [LARGE SCALE GENOMIC DNA]</scope>
    <source>
        <strain evidence="9 10">BR</strain>
    </source>
</reference>
<name>A0A1D2YWG4_9BACI</name>
<dbReference type="Pfam" id="PF00496">
    <property type="entry name" value="SBP_bac_5"/>
    <property type="match status" value="1"/>
</dbReference>
<dbReference type="FunFam" id="3.10.105.10:FF:000001">
    <property type="entry name" value="Oligopeptide ABC transporter, oligopeptide-binding protein"/>
    <property type="match status" value="1"/>
</dbReference>
<dbReference type="FunFam" id="3.90.76.10:FF:000001">
    <property type="entry name" value="Oligopeptide ABC transporter substrate-binding protein"/>
    <property type="match status" value="1"/>
</dbReference>
<evidence type="ECO:0000256" key="1">
    <source>
        <dbReference type="ARBA" id="ARBA00004193"/>
    </source>
</evidence>
<dbReference type="OrthoDB" id="9801912at2"/>
<keyword evidence="7" id="KW-0449">Lipoprotein</keyword>
<comment type="subcellular location">
    <subcellularLocation>
        <location evidence="1">Cell membrane</location>
        <topology evidence="1">Lipid-anchor</topology>
    </subcellularLocation>
</comment>
<dbReference type="AlphaFoldDB" id="A0A1D2YWG4"/>
<evidence type="ECO:0000256" key="6">
    <source>
        <dbReference type="ARBA" id="ARBA00023139"/>
    </source>
</evidence>
<dbReference type="PANTHER" id="PTHR30290">
    <property type="entry name" value="PERIPLASMIC BINDING COMPONENT OF ABC TRANSPORTER"/>
    <property type="match status" value="1"/>
</dbReference>
<dbReference type="CDD" id="cd08504">
    <property type="entry name" value="PBP2_OppA"/>
    <property type="match status" value="1"/>
</dbReference>
<evidence type="ECO:0000256" key="7">
    <source>
        <dbReference type="ARBA" id="ARBA00023288"/>
    </source>
</evidence>
<keyword evidence="3" id="KW-0813">Transport</keyword>